<keyword evidence="4" id="KW-1185">Reference proteome</keyword>
<dbReference type="PANTHER" id="PTHR30272">
    <property type="entry name" value="3-HYDROXYACYL-[ACYL-CARRIER-PROTEIN] DEHYDRATASE"/>
    <property type="match status" value="1"/>
</dbReference>
<dbReference type="InterPro" id="IPR054545">
    <property type="entry name" value="ApeI-like"/>
</dbReference>
<keyword evidence="1" id="KW-0456">Lyase</keyword>
<dbReference type="Pfam" id="PF07977">
    <property type="entry name" value="FabA"/>
    <property type="match status" value="1"/>
</dbReference>
<reference evidence="3 4" key="1">
    <citation type="submission" date="2022-10" db="EMBL/GenBank/DDBJ databases">
        <title>Janthinobacterium sp. hw3 Genome sequencing.</title>
        <authorList>
            <person name="Park S."/>
        </authorList>
    </citation>
    <scope>NUCLEOTIDE SEQUENCE [LARGE SCALE GENOMIC DNA]</scope>
    <source>
        <strain evidence="4">hw3</strain>
    </source>
</reference>
<evidence type="ECO:0000313" key="4">
    <source>
        <dbReference type="Proteomes" id="UP001221208"/>
    </source>
</evidence>
<accession>A0ABT5K2M9</accession>
<evidence type="ECO:0000256" key="1">
    <source>
        <dbReference type="ARBA" id="ARBA00023239"/>
    </source>
</evidence>
<feature type="domain" description="ApeI dehydratase-like" evidence="2">
    <location>
        <begin position="37"/>
        <end position="125"/>
    </location>
</feature>
<gene>
    <name evidence="3" type="ORF">OIK44_15270</name>
</gene>
<dbReference type="PANTHER" id="PTHR30272:SF1">
    <property type="entry name" value="3-HYDROXYACYL-[ACYL-CARRIER-PROTEIN] DEHYDRATASE"/>
    <property type="match status" value="1"/>
</dbReference>
<name>A0ABT5K2M9_9BURK</name>
<dbReference type="Gene3D" id="3.10.129.10">
    <property type="entry name" value="Hotdog Thioesterase"/>
    <property type="match status" value="2"/>
</dbReference>
<dbReference type="Pfam" id="PF22818">
    <property type="entry name" value="ApeI-like"/>
    <property type="match status" value="1"/>
</dbReference>
<dbReference type="EMBL" id="JAQQXR010000005">
    <property type="protein sequence ID" value="MDC8758940.1"/>
    <property type="molecule type" value="Genomic_DNA"/>
</dbReference>
<comment type="caution">
    <text evidence="3">The sequence shown here is derived from an EMBL/GenBank/DDBJ whole genome shotgun (WGS) entry which is preliminary data.</text>
</comment>
<dbReference type="SUPFAM" id="SSF54637">
    <property type="entry name" value="Thioesterase/thiol ester dehydrase-isomerase"/>
    <property type="match status" value="2"/>
</dbReference>
<dbReference type="RefSeq" id="WP_273671813.1">
    <property type="nucleotide sequence ID" value="NZ_JAQQXR010000005.1"/>
</dbReference>
<dbReference type="Proteomes" id="UP001221208">
    <property type="component" value="Unassembled WGS sequence"/>
</dbReference>
<evidence type="ECO:0000313" key="3">
    <source>
        <dbReference type="EMBL" id="MDC8758940.1"/>
    </source>
</evidence>
<evidence type="ECO:0000259" key="2">
    <source>
        <dbReference type="Pfam" id="PF22818"/>
    </source>
</evidence>
<dbReference type="InterPro" id="IPR013114">
    <property type="entry name" value="FabA_FabZ"/>
</dbReference>
<dbReference type="InterPro" id="IPR029069">
    <property type="entry name" value="HotDog_dom_sf"/>
</dbReference>
<proteinExistence type="predicted"/>
<protein>
    <recommendedName>
        <fullName evidence="2">ApeI dehydratase-like domain-containing protein</fullName>
    </recommendedName>
</protein>
<organism evidence="3 4">
    <name type="scientific">Janthinobacterium fluminis</name>
    <dbReference type="NCBI Taxonomy" id="2987524"/>
    <lineage>
        <taxon>Bacteria</taxon>
        <taxon>Pseudomonadati</taxon>
        <taxon>Pseudomonadota</taxon>
        <taxon>Betaproteobacteria</taxon>
        <taxon>Burkholderiales</taxon>
        <taxon>Oxalobacteraceae</taxon>
        <taxon>Janthinobacterium</taxon>
    </lineage>
</organism>
<sequence length="322" mass="34299">MNGPALFLRADAAAVAEPDYAAPFDALACIVEDAPGRMVFENTLAHDDPIFAGHYPHFAIFPGVLIFEAFSQGIACMTRRHGGAALRVMRIKSLRFLKSMHPGDCYRITLEAGAADAAGVVDFAARCECAGELVATAALTAGPQLTPGPRAAADLLVPAVAASPQDLMHLHAVLPQRYPMLLLDRSLALDEGRSVLAQKNISIGEPCYRFCRSLKQPLALAYPTSLLIESFSQAVGLLLGSVWDMASAKDSHAIAFGTFQDIVIHGHAYPGDRVVHHAELDYANASTAMFRGSSYVDGVAILTYKRLLGVMLPSAQLGAAQP</sequence>